<keyword evidence="2" id="KW-1185">Reference proteome</keyword>
<dbReference type="eggNOG" id="ENOG502R4V1">
    <property type="taxonomic scope" value="Eukaryota"/>
</dbReference>
<reference evidence="1 2" key="3">
    <citation type="journal article" date="2013" name="Rice">
        <title>Improvement of the Oryza sativa Nipponbare reference genome using next generation sequence and optical map data.</title>
        <authorList>
            <person name="Kawahara Y."/>
            <person name="de la Bastide M."/>
            <person name="Hamilton J.P."/>
            <person name="Kanamori H."/>
            <person name="McCombie W.R."/>
            <person name="Ouyang S."/>
            <person name="Schwartz D.C."/>
            <person name="Tanaka T."/>
            <person name="Wu J."/>
            <person name="Zhou S."/>
            <person name="Childs K.L."/>
            <person name="Davidson R.M."/>
            <person name="Lin H."/>
            <person name="Quesada-Ocampo L."/>
            <person name="Vaillancourt B."/>
            <person name="Sakai H."/>
            <person name="Lee S.S."/>
            <person name="Kim J."/>
            <person name="Numa H."/>
            <person name="Itoh T."/>
            <person name="Buell C.R."/>
            <person name="Matsumoto T."/>
        </authorList>
    </citation>
    <scope>NUCLEOTIDE SEQUENCE [LARGE SCALE GENOMIC DNA]</scope>
    <source>
        <strain evidence="2">cv. Nipponbare</strain>
    </source>
</reference>
<reference evidence="2" key="1">
    <citation type="journal article" date="2005" name="Nature">
        <title>The map-based sequence of the rice genome.</title>
        <authorList>
            <consortium name="International rice genome sequencing project (IRGSP)"/>
            <person name="Matsumoto T."/>
            <person name="Wu J."/>
            <person name="Kanamori H."/>
            <person name="Katayose Y."/>
            <person name="Fujisawa M."/>
            <person name="Namiki N."/>
            <person name="Mizuno H."/>
            <person name="Yamamoto K."/>
            <person name="Antonio B.A."/>
            <person name="Baba T."/>
            <person name="Sakata K."/>
            <person name="Nagamura Y."/>
            <person name="Aoki H."/>
            <person name="Arikawa K."/>
            <person name="Arita K."/>
            <person name="Bito T."/>
            <person name="Chiden Y."/>
            <person name="Fujitsuka N."/>
            <person name="Fukunaka R."/>
            <person name="Hamada M."/>
            <person name="Harada C."/>
            <person name="Hayashi A."/>
            <person name="Hijishita S."/>
            <person name="Honda M."/>
            <person name="Hosokawa S."/>
            <person name="Ichikawa Y."/>
            <person name="Idonuma A."/>
            <person name="Iijima M."/>
            <person name="Ikeda M."/>
            <person name="Ikeno M."/>
            <person name="Ito K."/>
            <person name="Ito S."/>
            <person name="Ito T."/>
            <person name="Ito Y."/>
            <person name="Ito Y."/>
            <person name="Iwabuchi A."/>
            <person name="Kamiya K."/>
            <person name="Karasawa W."/>
            <person name="Kurita K."/>
            <person name="Katagiri S."/>
            <person name="Kikuta A."/>
            <person name="Kobayashi H."/>
            <person name="Kobayashi N."/>
            <person name="Machita K."/>
            <person name="Maehara T."/>
            <person name="Masukawa M."/>
            <person name="Mizubayashi T."/>
            <person name="Mukai Y."/>
            <person name="Nagasaki H."/>
            <person name="Nagata Y."/>
            <person name="Naito S."/>
            <person name="Nakashima M."/>
            <person name="Nakama Y."/>
            <person name="Nakamichi Y."/>
            <person name="Nakamura M."/>
            <person name="Meguro A."/>
            <person name="Negishi M."/>
            <person name="Ohta I."/>
            <person name="Ohta T."/>
            <person name="Okamoto M."/>
            <person name="Ono N."/>
            <person name="Saji S."/>
            <person name="Sakaguchi M."/>
            <person name="Sakai K."/>
            <person name="Shibata M."/>
            <person name="Shimokawa T."/>
            <person name="Song J."/>
            <person name="Takazaki Y."/>
            <person name="Terasawa K."/>
            <person name="Tsugane M."/>
            <person name="Tsuji K."/>
            <person name="Ueda S."/>
            <person name="Waki K."/>
            <person name="Yamagata H."/>
            <person name="Yamamoto M."/>
            <person name="Yamamoto S."/>
            <person name="Yamane H."/>
            <person name="Yoshiki S."/>
            <person name="Yoshihara R."/>
            <person name="Yukawa K."/>
            <person name="Zhong H."/>
            <person name="Yano M."/>
            <person name="Yuan Q."/>
            <person name="Ouyang S."/>
            <person name="Liu J."/>
            <person name="Jones K.M."/>
            <person name="Gansberger K."/>
            <person name="Moffat K."/>
            <person name="Hill J."/>
            <person name="Bera J."/>
            <person name="Fadrosh D."/>
            <person name="Jin S."/>
            <person name="Johri S."/>
            <person name="Kim M."/>
            <person name="Overton L."/>
            <person name="Reardon M."/>
            <person name="Tsitrin T."/>
            <person name="Vuong H."/>
            <person name="Weaver B."/>
            <person name="Ciecko A."/>
            <person name="Tallon L."/>
            <person name="Jackson J."/>
            <person name="Pai G."/>
            <person name="Aken S.V."/>
            <person name="Utterback T."/>
            <person name="Reidmuller S."/>
            <person name="Feldblyum T."/>
            <person name="Hsiao J."/>
            <person name="Zismann V."/>
            <person name="Iobst S."/>
            <person name="de Vazeille A.R."/>
            <person name="Buell C.R."/>
            <person name="Ying K."/>
            <person name="Li Y."/>
            <person name="Lu T."/>
            <person name="Huang Y."/>
            <person name="Zhao Q."/>
            <person name="Feng Q."/>
            <person name="Zhang L."/>
            <person name="Zhu J."/>
            <person name="Weng Q."/>
            <person name="Mu J."/>
            <person name="Lu Y."/>
            <person name="Fan D."/>
            <person name="Liu Y."/>
            <person name="Guan J."/>
            <person name="Zhang Y."/>
            <person name="Yu S."/>
            <person name="Liu X."/>
            <person name="Zhang Y."/>
            <person name="Hong G."/>
            <person name="Han B."/>
            <person name="Choisne N."/>
            <person name="Demange N."/>
            <person name="Orjeda G."/>
            <person name="Samain S."/>
            <person name="Cattolico L."/>
            <person name="Pelletier E."/>
            <person name="Couloux A."/>
            <person name="Segurens B."/>
            <person name="Wincker P."/>
            <person name="D'Hont A."/>
            <person name="Scarpelli C."/>
            <person name="Weissenbach J."/>
            <person name="Salanoubat M."/>
            <person name="Quetier F."/>
            <person name="Yu Y."/>
            <person name="Kim H.R."/>
            <person name="Rambo T."/>
            <person name="Currie J."/>
            <person name="Collura K."/>
            <person name="Luo M."/>
            <person name="Yang T."/>
            <person name="Ammiraju J.S.S."/>
            <person name="Engler F."/>
            <person name="Soderlund C."/>
            <person name="Wing R.A."/>
            <person name="Palmer L.E."/>
            <person name="de la Bastide M."/>
            <person name="Spiegel L."/>
            <person name="Nascimento L."/>
            <person name="Zutavern T."/>
            <person name="O'Shaughnessy A."/>
            <person name="Dike S."/>
            <person name="Dedhia N."/>
            <person name="Preston R."/>
            <person name="Balija V."/>
            <person name="McCombie W.R."/>
            <person name="Chow T."/>
            <person name="Chen H."/>
            <person name="Chung M."/>
            <person name="Chen C."/>
            <person name="Shaw J."/>
            <person name="Wu H."/>
            <person name="Hsiao K."/>
            <person name="Chao Y."/>
            <person name="Chu M."/>
            <person name="Cheng C."/>
            <person name="Hour A."/>
            <person name="Lee P."/>
            <person name="Lin S."/>
            <person name="Lin Y."/>
            <person name="Liou J."/>
            <person name="Liu S."/>
            <person name="Hsing Y."/>
            <person name="Raghuvanshi S."/>
            <person name="Mohanty A."/>
            <person name="Bharti A.K."/>
            <person name="Gaur A."/>
            <person name="Gupta V."/>
            <person name="Kumar D."/>
            <person name="Ravi V."/>
            <person name="Vij S."/>
            <person name="Kapur A."/>
            <person name="Khurana P."/>
            <person name="Khurana P."/>
            <person name="Khurana J.P."/>
            <person name="Tyagi A.K."/>
            <person name="Gaikwad K."/>
            <person name="Singh A."/>
            <person name="Dalal V."/>
            <person name="Srivastava S."/>
            <person name="Dixit A."/>
            <person name="Pal A.K."/>
            <person name="Ghazi I.A."/>
            <person name="Yadav M."/>
            <person name="Pandit A."/>
            <person name="Bhargava A."/>
            <person name="Sureshbabu K."/>
            <person name="Batra K."/>
            <person name="Sharma T.R."/>
            <person name="Mohapatra T."/>
            <person name="Singh N.K."/>
            <person name="Messing J."/>
            <person name="Nelson A.B."/>
            <person name="Fuks G."/>
            <person name="Kavchok S."/>
            <person name="Keizer G."/>
            <person name="Linton E."/>
            <person name="Llaca V."/>
            <person name="Song R."/>
            <person name="Tanyolac B."/>
            <person name="Young S."/>
            <person name="Ho-Il K."/>
            <person name="Hahn J.H."/>
            <person name="Sangsakoo G."/>
            <person name="Vanavichit A."/>
            <person name="de Mattos Luiz.A.T."/>
            <person name="Zimmer P.D."/>
            <person name="Malone G."/>
            <person name="Dellagostin O."/>
            <person name="de Oliveira A.C."/>
            <person name="Bevan M."/>
            <person name="Bancroft I."/>
            <person name="Minx P."/>
            <person name="Cordum H."/>
            <person name="Wilson R."/>
            <person name="Cheng Z."/>
            <person name="Jin W."/>
            <person name="Jiang J."/>
            <person name="Leong S.A."/>
            <person name="Iwama H."/>
            <person name="Gojobori T."/>
            <person name="Itoh T."/>
            <person name="Niimura Y."/>
            <person name="Fujii Y."/>
            <person name="Habara T."/>
            <person name="Sakai H."/>
            <person name="Sato Y."/>
            <person name="Wilson G."/>
            <person name="Kumar K."/>
            <person name="McCouch S."/>
            <person name="Juretic N."/>
            <person name="Hoen D."/>
            <person name="Wright S."/>
            <person name="Bruskiewich R."/>
            <person name="Bureau T."/>
            <person name="Miyao A."/>
            <person name="Hirochika H."/>
            <person name="Nishikawa T."/>
            <person name="Kadowaki K."/>
            <person name="Sugiura M."/>
            <person name="Burr B."/>
            <person name="Sasaki T."/>
        </authorList>
    </citation>
    <scope>NUCLEOTIDE SEQUENCE [LARGE SCALE GENOMIC DNA]</scope>
    <source>
        <strain evidence="2">cv. Nipponbare</strain>
    </source>
</reference>
<dbReference type="Proteomes" id="UP000059680">
    <property type="component" value="Chromosome 10"/>
</dbReference>
<sequence length="347" mass="39037">MSSWYSDVMLMKVSGICKDKLLCARYSSFRPFMSPNSSGIAPVRLFLVKFSSSKPRILLIDTGMVLFKELPSIRSSIRLWQLLIASGSAPANLLLCIYKYVSFVRPPTSDGRELLNWFLDKSRTNDKDDRLKISPGSGPESLLLENVALTSLCKFPRLAGRGPSRLLLFTERCCNCVKFPSEDAIIPDNRLLSSVKNWSIVNLPMLSGMRPVNRLLESPSLISLGKLPMPSGILLEISLNLRSSSWRRSDRLPIEFGNAPPSLLFWSVTPRRLVQFVNKVMNSQSCTLLAINWFPLSNRKFGQSVPISGGTMPVKLLPERSMEYIVVAFAIEAGMLPVKWFRARIRY</sequence>
<reference evidence="1 2" key="2">
    <citation type="journal article" date="2013" name="Plant Cell Physiol.">
        <title>Rice Annotation Project Database (RAP-DB): an integrative and interactive database for rice genomics.</title>
        <authorList>
            <person name="Sakai H."/>
            <person name="Lee S.S."/>
            <person name="Tanaka T."/>
            <person name="Numa H."/>
            <person name="Kim J."/>
            <person name="Kawahara Y."/>
            <person name="Wakimoto H."/>
            <person name="Yang C.C."/>
            <person name="Iwamoto M."/>
            <person name="Abe T."/>
            <person name="Yamada Y."/>
            <person name="Muto A."/>
            <person name="Inokuchi H."/>
            <person name="Ikemura T."/>
            <person name="Matsumoto T."/>
            <person name="Sasaki T."/>
            <person name="Itoh T."/>
        </authorList>
    </citation>
    <scope>NUCLEOTIDE SEQUENCE [LARGE SCALE GENOMIC DNA]</scope>
    <source>
        <strain evidence="2">cv. Nipponbare</strain>
    </source>
</reference>
<dbReference type="InParanoid" id="A0A0P0XU25"/>
<protein>
    <submittedName>
        <fullName evidence="1">Os10g0375200 protein</fullName>
    </submittedName>
</protein>
<gene>
    <name evidence="1" type="ordered locus">Os10g0375200</name>
    <name evidence="1" type="ORF">OSNPB_100375200</name>
</gene>
<accession>A0A0P0XU25</accession>
<dbReference type="EMBL" id="AP014966">
    <property type="protein sequence ID" value="BAT10589.1"/>
    <property type="molecule type" value="Genomic_DNA"/>
</dbReference>
<name>A0A0P0XU25_ORYSJ</name>
<proteinExistence type="predicted"/>
<dbReference type="PaxDb" id="39947-A0A0P0XU25"/>
<organism evidence="1 2">
    <name type="scientific">Oryza sativa subsp. japonica</name>
    <name type="common">Rice</name>
    <dbReference type="NCBI Taxonomy" id="39947"/>
    <lineage>
        <taxon>Eukaryota</taxon>
        <taxon>Viridiplantae</taxon>
        <taxon>Streptophyta</taxon>
        <taxon>Embryophyta</taxon>
        <taxon>Tracheophyta</taxon>
        <taxon>Spermatophyta</taxon>
        <taxon>Magnoliopsida</taxon>
        <taxon>Liliopsida</taxon>
        <taxon>Poales</taxon>
        <taxon>Poaceae</taxon>
        <taxon>BOP clade</taxon>
        <taxon>Oryzoideae</taxon>
        <taxon>Oryzeae</taxon>
        <taxon>Oryzinae</taxon>
        <taxon>Oryza</taxon>
        <taxon>Oryza sativa</taxon>
    </lineage>
</organism>
<dbReference type="Gramene" id="Os10t0375200-00">
    <property type="protein sequence ID" value="Os10t0375200-00"/>
    <property type="gene ID" value="Os10g0375200"/>
</dbReference>
<evidence type="ECO:0000313" key="1">
    <source>
        <dbReference type="EMBL" id="BAT10589.1"/>
    </source>
</evidence>
<dbReference type="AlphaFoldDB" id="A0A0P0XU25"/>
<evidence type="ECO:0000313" key="2">
    <source>
        <dbReference type="Proteomes" id="UP000059680"/>
    </source>
</evidence>